<dbReference type="EMBL" id="MW036632">
    <property type="protein sequence ID" value="QQG31639.1"/>
    <property type="molecule type" value="Genomic_DNA"/>
</dbReference>
<dbReference type="Pfam" id="PF17421">
    <property type="entry name" value="DUF5409"/>
    <property type="match status" value="1"/>
</dbReference>
<sequence>MLSYIINPLLSIVYFILGNVSKLLTYILMKIMIFLLRAVNPYSLISNRGWLSLDSINPFKKEKSKESFLSSLNPFRKEETKKKEGFFSGWFG</sequence>
<keyword evidence="1" id="KW-0812">Transmembrane</keyword>
<dbReference type="EMBL" id="MW036632">
    <property type="protein sequence ID" value="QQG31495.1"/>
    <property type="molecule type" value="Genomic_DNA"/>
</dbReference>
<evidence type="ECO:0000313" key="3">
    <source>
        <dbReference type="EMBL" id="QQG31639.1"/>
    </source>
</evidence>
<gene>
    <name evidence="3" type="primary">SwPV148</name>
    <name evidence="2" type="synonym">SwPV004</name>
</gene>
<keyword evidence="1" id="KW-0472">Membrane</keyword>
<organism evidence="3">
    <name type="scientific">Swinepox virus</name>
    <name type="common">SWPV</name>
    <dbReference type="NCBI Taxonomy" id="10276"/>
    <lineage>
        <taxon>Viruses</taxon>
        <taxon>Varidnaviria</taxon>
        <taxon>Bamfordvirae</taxon>
        <taxon>Nucleocytoviricota</taxon>
        <taxon>Pokkesviricetes</taxon>
        <taxon>Chitovirales</taxon>
        <taxon>Poxviridae</taxon>
        <taxon>Chordopoxvirinae</taxon>
        <taxon>Suipoxvirus</taxon>
        <taxon>Suipoxvirus swinepox</taxon>
    </lineage>
</organism>
<dbReference type="Proteomes" id="UP000671927">
    <property type="component" value="Segment"/>
</dbReference>
<evidence type="ECO:0000256" key="1">
    <source>
        <dbReference type="SAM" id="Phobius"/>
    </source>
</evidence>
<name>A0A881SYE0_SWPV</name>
<evidence type="ECO:0000313" key="2">
    <source>
        <dbReference type="EMBL" id="QQG31495.1"/>
    </source>
</evidence>
<organismHost>
    <name type="scientific">Sus scrofa</name>
    <name type="common">Pig</name>
    <dbReference type="NCBI Taxonomy" id="9823"/>
</organismHost>
<keyword evidence="1" id="KW-1133">Transmembrane helix</keyword>
<protein>
    <submittedName>
        <fullName evidence="3">Uncharacterized protein</fullName>
    </submittedName>
</protein>
<feature type="transmembrane region" description="Helical" evidence="1">
    <location>
        <begin position="12"/>
        <end position="36"/>
    </location>
</feature>
<accession>A0A881SYE0</accession>
<reference evidence="3" key="1">
    <citation type="journal article" date="2021" name="Arch. Virol.">
        <title>First complete genome characterization of swinepox virus directly from a clinical sample indicates divergence of a Eurasian-lineage virus.</title>
        <authorList>
            <person name="Aasdev A."/>
            <person name="Mishra A."/>
            <person name="Bora D.P."/>
            <person name="Kurkure N.V."/>
            <person name="Barman N.N."/>
            <person name="Raut A.A."/>
        </authorList>
    </citation>
    <scope>NUCLEOTIDE SEQUENCE</scope>
    <source>
        <strain evidence="3">SwPV/India-Assam/16</strain>
    </source>
</reference>
<dbReference type="InterPro" id="IPR020320">
    <property type="entry name" value="Swinepox_virus_C2"/>
</dbReference>
<proteinExistence type="predicted"/>